<dbReference type="GO" id="GO:0061630">
    <property type="term" value="F:ubiquitin protein ligase activity"/>
    <property type="evidence" value="ECO:0007669"/>
    <property type="project" value="TreeGrafter"/>
</dbReference>
<dbReference type="PANTHER" id="PTHR24104">
    <property type="entry name" value="E3 UBIQUITIN-PROTEIN LIGASE NHLRC1-RELATED"/>
    <property type="match status" value="1"/>
</dbReference>
<comment type="caution">
    <text evidence="2">The sequence shown here is derived from an EMBL/GenBank/DDBJ whole genome shotgun (WGS) entry which is preliminary data.</text>
</comment>
<accession>A0A5C7EJ28</accession>
<dbReference type="AlphaFoldDB" id="A0A5C7EJ28"/>
<evidence type="ECO:0000256" key="1">
    <source>
        <dbReference type="ARBA" id="ARBA00022737"/>
    </source>
</evidence>
<reference evidence="2 3" key="1">
    <citation type="submission" date="2019-08" db="EMBL/GenBank/DDBJ databases">
        <title>Pelomicrobium methylotrophicum gen. nov., sp. nov. a moderately thermophilic, facultatively anaerobic, lithoautotrophic and methylotrophic bacterium isolated from a terrestrial mud volcano.</title>
        <authorList>
            <person name="Slobodkina G.B."/>
            <person name="Merkel A.Y."/>
            <person name="Slobodkin A.I."/>
        </authorList>
    </citation>
    <scope>NUCLEOTIDE SEQUENCE [LARGE SCALE GENOMIC DNA]</scope>
    <source>
        <strain evidence="2 3">SM250</strain>
    </source>
</reference>
<dbReference type="Gene3D" id="2.120.10.30">
    <property type="entry name" value="TolB, C-terminal domain"/>
    <property type="match status" value="2"/>
</dbReference>
<name>A0A5C7EJ28_9PROT</name>
<dbReference type="CDD" id="cd05819">
    <property type="entry name" value="NHL"/>
    <property type="match status" value="1"/>
</dbReference>
<dbReference type="Proteomes" id="UP000321201">
    <property type="component" value="Unassembled WGS sequence"/>
</dbReference>
<dbReference type="InterPro" id="IPR001258">
    <property type="entry name" value="NHL_repeat"/>
</dbReference>
<dbReference type="GO" id="GO:0008270">
    <property type="term" value="F:zinc ion binding"/>
    <property type="evidence" value="ECO:0007669"/>
    <property type="project" value="UniProtKB-KW"/>
</dbReference>
<evidence type="ECO:0000313" key="3">
    <source>
        <dbReference type="Proteomes" id="UP000321201"/>
    </source>
</evidence>
<evidence type="ECO:0000313" key="2">
    <source>
        <dbReference type="EMBL" id="TXF12415.1"/>
    </source>
</evidence>
<dbReference type="InParanoid" id="A0A5C7EJ28"/>
<dbReference type="InterPro" id="IPR050952">
    <property type="entry name" value="TRIM-NHL_E3_ligases"/>
</dbReference>
<dbReference type="PANTHER" id="PTHR24104:SF25">
    <property type="entry name" value="PROTEIN LIN-41"/>
    <property type="match status" value="1"/>
</dbReference>
<dbReference type="GO" id="GO:0000209">
    <property type="term" value="P:protein polyubiquitination"/>
    <property type="evidence" value="ECO:0007669"/>
    <property type="project" value="TreeGrafter"/>
</dbReference>
<organism evidence="2 3">
    <name type="scientific">Pelomicrobium methylotrophicum</name>
    <dbReference type="NCBI Taxonomy" id="2602750"/>
    <lineage>
        <taxon>Bacteria</taxon>
        <taxon>Pseudomonadati</taxon>
        <taxon>Pseudomonadota</taxon>
        <taxon>Hydrogenophilia</taxon>
        <taxon>Hydrogenophilia incertae sedis</taxon>
        <taxon>Pelomicrobium</taxon>
    </lineage>
</organism>
<dbReference type="SUPFAM" id="SSF63829">
    <property type="entry name" value="Calcium-dependent phosphotriesterase"/>
    <property type="match status" value="1"/>
</dbReference>
<dbReference type="OrthoDB" id="9811352at2"/>
<protein>
    <recommendedName>
        <fullName evidence="4">NHL repeat protein</fullName>
    </recommendedName>
</protein>
<keyword evidence="3" id="KW-1185">Reference proteome</keyword>
<proteinExistence type="predicted"/>
<evidence type="ECO:0008006" key="4">
    <source>
        <dbReference type="Google" id="ProtNLM"/>
    </source>
</evidence>
<gene>
    <name evidence="2" type="ORF">FR698_06025</name>
</gene>
<dbReference type="InterPro" id="IPR011042">
    <property type="entry name" value="6-blade_b-propeller_TolB-like"/>
</dbReference>
<sequence length="404" mass="43480">MATSLRVRWTPALKREMVGGTPAVPVLDRGGPFACIGAARSGEGLALPVKPEAASLFGPRGACLAGVEGPLWVSDTGHHRLLGWARLPSQDGTPADWVIGQPDFAHEGRNAKGPAGPATLNVPTGIALCGDGLAVADAWNHRVLIWKTLPRDHNVPADRVLGQKDFESVEPNGGKDDPSAGSLFWPYGVHWDGARLWVADTGNRRVLMWNGLPEVNGQPADLVLGQRDFVSRDENGGGAPTAASMRWPHGIVVWQGRLCVADAGNNRIMVWDAIPGENGTPCDVVLGQRDFHQVDHNQSLYWPSAASLNMPYGVDAAGGWLLVADTANSRLLAWRAEDCRTGAEARALTGQPDFHAKGDNRWQLPARDSLCWPYGIMHRDGLVVVSDSGNNRVLLWRLSEELAS</sequence>
<keyword evidence="1" id="KW-0677">Repeat</keyword>
<dbReference type="Pfam" id="PF01436">
    <property type="entry name" value="NHL"/>
    <property type="match status" value="2"/>
</dbReference>
<dbReference type="EMBL" id="VPFL01000006">
    <property type="protein sequence ID" value="TXF12415.1"/>
    <property type="molecule type" value="Genomic_DNA"/>
</dbReference>
<dbReference type="GO" id="GO:0043161">
    <property type="term" value="P:proteasome-mediated ubiquitin-dependent protein catabolic process"/>
    <property type="evidence" value="ECO:0007669"/>
    <property type="project" value="TreeGrafter"/>
</dbReference>